<organism evidence="1 2">
    <name type="scientific">Jiangella rhizosphaerae</name>
    <dbReference type="NCBI Taxonomy" id="2293569"/>
    <lineage>
        <taxon>Bacteria</taxon>
        <taxon>Bacillati</taxon>
        <taxon>Actinomycetota</taxon>
        <taxon>Actinomycetes</taxon>
        <taxon>Jiangellales</taxon>
        <taxon>Jiangellaceae</taxon>
        <taxon>Jiangella</taxon>
    </lineage>
</organism>
<name>A0A418KGJ2_9ACTN</name>
<dbReference type="EMBL" id="QUAL01000434">
    <property type="protein sequence ID" value="RIQ11119.1"/>
    <property type="molecule type" value="Genomic_DNA"/>
</dbReference>
<dbReference type="InterPro" id="IPR041492">
    <property type="entry name" value="HAD_2"/>
</dbReference>
<evidence type="ECO:0000313" key="2">
    <source>
        <dbReference type="Proteomes" id="UP000284057"/>
    </source>
</evidence>
<dbReference type="PANTHER" id="PTHR43434:SF1">
    <property type="entry name" value="PHOSPHOGLYCOLATE PHOSPHATASE"/>
    <property type="match status" value="1"/>
</dbReference>
<dbReference type="OrthoDB" id="4547358at2"/>
<keyword evidence="1" id="KW-0378">Hydrolase</keyword>
<dbReference type="InterPro" id="IPR050155">
    <property type="entry name" value="HAD-like_hydrolase_sf"/>
</dbReference>
<dbReference type="GO" id="GO:0008967">
    <property type="term" value="F:phosphoglycolate phosphatase activity"/>
    <property type="evidence" value="ECO:0007669"/>
    <property type="project" value="TreeGrafter"/>
</dbReference>
<dbReference type="GO" id="GO:0006281">
    <property type="term" value="P:DNA repair"/>
    <property type="evidence" value="ECO:0007669"/>
    <property type="project" value="TreeGrafter"/>
</dbReference>
<protein>
    <submittedName>
        <fullName evidence="1">HAD family hydrolase</fullName>
    </submittedName>
</protein>
<evidence type="ECO:0000313" key="1">
    <source>
        <dbReference type="EMBL" id="RIQ11119.1"/>
    </source>
</evidence>
<dbReference type="Pfam" id="PF13419">
    <property type="entry name" value="HAD_2"/>
    <property type="match status" value="1"/>
</dbReference>
<dbReference type="RefSeq" id="WP_119663287.1">
    <property type="nucleotide sequence ID" value="NZ_QUAL01000434.1"/>
</dbReference>
<dbReference type="Gene3D" id="3.40.50.1000">
    <property type="entry name" value="HAD superfamily/HAD-like"/>
    <property type="match status" value="1"/>
</dbReference>
<dbReference type="NCBIfam" id="TIGR01509">
    <property type="entry name" value="HAD-SF-IA-v3"/>
    <property type="match status" value="1"/>
</dbReference>
<sequence length="230" mass="24291">MTASTSEQLGKLLSGVELLMLDFDGPVCSVFAGLPASDVAVHLRAVLRHVGVSTTVAMEQDDDPLSIYRRSEAYGEMVTLRIYDDLVAAEVRAIASAKPTPGALEVVEVARATGRQVAIVSNNAAAAVEAYIKRHTLTKAIDYVAARRTPQPALMKPNAAYLVEAAHALGVPASQCVLVGDSTTDIEAARHARMSAIGYANKPGKAARLIEAGADGLIEQMIDLADALRR</sequence>
<dbReference type="InterPro" id="IPR023214">
    <property type="entry name" value="HAD_sf"/>
</dbReference>
<dbReference type="InterPro" id="IPR006439">
    <property type="entry name" value="HAD-SF_hydro_IA"/>
</dbReference>
<dbReference type="InterPro" id="IPR023198">
    <property type="entry name" value="PGP-like_dom2"/>
</dbReference>
<dbReference type="Proteomes" id="UP000284057">
    <property type="component" value="Unassembled WGS sequence"/>
</dbReference>
<comment type="caution">
    <text evidence="1">The sequence shown here is derived from an EMBL/GenBank/DDBJ whole genome shotgun (WGS) entry which is preliminary data.</text>
</comment>
<dbReference type="InterPro" id="IPR036412">
    <property type="entry name" value="HAD-like_sf"/>
</dbReference>
<proteinExistence type="predicted"/>
<dbReference type="AlphaFoldDB" id="A0A418KGJ2"/>
<dbReference type="PANTHER" id="PTHR43434">
    <property type="entry name" value="PHOSPHOGLYCOLATE PHOSPHATASE"/>
    <property type="match status" value="1"/>
</dbReference>
<gene>
    <name evidence="1" type="ORF">DY240_29860</name>
</gene>
<keyword evidence="2" id="KW-1185">Reference proteome</keyword>
<dbReference type="SUPFAM" id="SSF56784">
    <property type="entry name" value="HAD-like"/>
    <property type="match status" value="1"/>
</dbReference>
<dbReference type="NCBIfam" id="TIGR01549">
    <property type="entry name" value="HAD-SF-IA-v1"/>
    <property type="match status" value="1"/>
</dbReference>
<reference evidence="1 2" key="1">
    <citation type="submission" date="2018-09" db="EMBL/GenBank/DDBJ databases">
        <title>Isolation, diversity and antifungal activity of actinobacteria from wheat.</title>
        <authorList>
            <person name="Han C."/>
        </authorList>
    </citation>
    <scope>NUCLEOTIDE SEQUENCE [LARGE SCALE GENOMIC DNA]</scope>
    <source>
        <strain evidence="1 2">NEAU-YY265</strain>
    </source>
</reference>
<dbReference type="CDD" id="cd01427">
    <property type="entry name" value="HAD_like"/>
    <property type="match status" value="1"/>
</dbReference>
<dbReference type="Gene3D" id="1.10.150.240">
    <property type="entry name" value="Putative phosphatase, domain 2"/>
    <property type="match status" value="1"/>
</dbReference>
<accession>A0A418KGJ2</accession>
<dbReference type="GO" id="GO:0005829">
    <property type="term" value="C:cytosol"/>
    <property type="evidence" value="ECO:0007669"/>
    <property type="project" value="TreeGrafter"/>
</dbReference>